<dbReference type="EC" id="1.1.99.3" evidence="2"/>
<accession>A0A938Y2N2</accession>
<dbReference type="InterPro" id="IPR027056">
    <property type="entry name" value="Gluconate_2DH_su3"/>
</dbReference>
<dbReference type="AlphaFoldDB" id="A0A938Y2N2"/>
<keyword evidence="1" id="KW-0472">Membrane</keyword>
<dbReference type="PROSITE" id="PS51318">
    <property type="entry name" value="TAT"/>
    <property type="match status" value="1"/>
</dbReference>
<dbReference type="Proteomes" id="UP000717624">
    <property type="component" value="Unassembled WGS sequence"/>
</dbReference>
<keyword evidence="2" id="KW-0560">Oxidoreductase</keyword>
<dbReference type="InterPro" id="IPR006311">
    <property type="entry name" value="TAT_signal"/>
</dbReference>
<gene>
    <name evidence="2" type="ORF">JOD01_002896</name>
</gene>
<organism evidence="2 3">
    <name type="scientific">Brevibacillus fulvus</name>
    <dbReference type="NCBI Taxonomy" id="1125967"/>
    <lineage>
        <taxon>Bacteria</taxon>
        <taxon>Bacillati</taxon>
        <taxon>Bacillota</taxon>
        <taxon>Bacilli</taxon>
        <taxon>Bacillales</taxon>
        <taxon>Paenibacillaceae</taxon>
        <taxon>Brevibacillus</taxon>
    </lineage>
</organism>
<sequence length="251" mass="28266">MPEKDSKQPVDNSRRNFLKNSGFALGGLIVGGVIGGSLTGQKEATTKEAEKVVEKPVDYNKALMFFNQEQFQTTEAAVECIFPQDEHGPGAKELGVAYYIDHQLASPWGINAKDYMQGPFYKGSATQGMQSPLRRAEIFTIGLQGLNTYSQQKYNKKFAELSEAEHEEVLTVFEEGKEFQLTGTTTKEFFKMLRSLTLEGVYADPMYGGNKDMQGWKMRKYPGNQMGYAKDIEKEEFMTIEPKSLHDHMGH</sequence>
<protein>
    <submittedName>
        <fullName evidence="2">Gluconate 2-dehydrogenase gamma chain</fullName>
        <ecNumber evidence="2">1.1.99.3</ecNumber>
    </submittedName>
</protein>
<evidence type="ECO:0000256" key="1">
    <source>
        <dbReference type="SAM" id="Phobius"/>
    </source>
</evidence>
<dbReference type="EMBL" id="JAFBEB010000010">
    <property type="protein sequence ID" value="MBM7591269.1"/>
    <property type="molecule type" value="Genomic_DNA"/>
</dbReference>
<feature type="transmembrane region" description="Helical" evidence="1">
    <location>
        <begin position="21"/>
        <end position="38"/>
    </location>
</feature>
<keyword evidence="1" id="KW-0812">Transmembrane</keyword>
<evidence type="ECO:0000313" key="3">
    <source>
        <dbReference type="Proteomes" id="UP000717624"/>
    </source>
</evidence>
<dbReference type="Pfam" id="PF13618">
    <property type="entry name" value="Gluconate_2-dh3"/>
    <property type="match status" value="1"/>
</dbReference>
<evidence type="ECO:0000313" key="2">
    <source>
        <dbReference type="EMBL" id="MBM7591269.1"/>
    </source>
</evidence>
<dbReference type="GO" id="GO:0033717">
    <property type="term" value="F:gluconate 2-dehydrogenase (acceptor) activity"/>
    <property type="evidence" value="ECO:0007669"/>
    <property type="project" value="UniProtKB-EC"/>
</dbReference>
<comment type="caution">
    <text evidence="2">The sequence shown here is derived from an EMBL/GenBank/DDBJ whole genome shotgun (WGS) entry which is preliminary data.</text>
</comment>
<keyword evidence="1" id="KW-1133">Transmembrane helix</keyword>
<reference evidence="2" key="1">
    <citation type="submission" date="2021-01" db="EMBL/GenBank/DDBJ databases">
        <title>Genomic Encyclopedia of Type Strains, Phase IV (KMG-IV): sequencing the most valuable type-strain genomes for metagenomic binning, comparative biology and taxonomic classification.</title>
        <authorList>
            <person name="Goeker M."/>
        </authorList>
    </citation>
    <scope>NUCLEOTIDE SEQUENCE</scope>
    <source>
        <strain evidence="2">DSM 25523</strain>
    </source>
</reference>
<keyword evidence="3" id="KW-1185">Reference proteome</keyword>
<name>A0A938Y2N2_9BACL</name>
<proteinExistence type="predicted"/>
<dbReference type="RefSeq" id="WP_204518982.1">
    <property type="nucleotide sequence ID" value="NZ_BAABIN010000012.1"/>
</dbReference>